<evidence type="ECO:0008006" key="3">
    <source>
        <dbReference type="Google" id="ProtNLM"/>
    </source>
</evidence>
<organism evidence="1 2">
    <name type="scientific">Trichomonas vaginalis (strain ATCC PRA-98 / G3)</name>
    <dbReference type="NCBI Taxonomy" id="412133"/>
    <lineage>
        <taxon>Eukaryota</taxon>
        <taxon>Metamonada</taxon>
        <taxon>Parabasalia</taxon>
        <taxon>Trichomonadida</taxon>
        <taxon>Trichomonadidae</taxon>
        <taxon>Trichomonas</taxon>
    </lineage>
</organism>
<dbReference type="EMBL" id="DS114118">
    <property type="protein sequence ID" value="EAX90319.1"/>
    <property type="molecule type" value="Genomic_DNA"/>
</dbReference>
<reference evidence="1" key="2">
    <citation type="journal article" date="2007" name="Science">
        <title>Draft genome sequence of the sexually transmitted pathogen Trichomonas vaginalis.</title>
        <authorList>
            <person name="Carlton J.M."/>
            <person name="Hirt R.P."/>
            <person name="Silva J.C."/>
            <person name="Delcher A.L."/>
            <person name="Schatz M."/>
            <person name="Zhao Q."/>
            <person name="Wortman J.R."/>
            <person name="Bidwell S.L."/>
            <person name="Alsmark U.C.M."/>
            <person name="Besteiro S."/>
            <person name="Sicheritz-Ponten T."/>
            <person name="Noel C.J."/>
            <person name="Dacks J.B."/>
            <person name="Foster P.G."/>
            <person name="Simillion C."/>
            <person name="Van de Peer Y."/>
            <person name="Miranda-Saavedra D."/>
            <person name="Barton G.J."/>
            <person name="Westrop G.D."/>
            <person name="Mueller S."/>
            <person name="Dessi D."/>
            <person name="Fiori P.L."/>
            <person name="Ren Q."/>
            <person name="Paulsen I."/>
            <person name="Zhang H."/>
            <person name="Bastida-Corcuera F.D."/>
            <person name="Simoes-Barbosa A."/>
            <person name="Brown M.T."/>
            <person name="Hayes R.D."/>
            <person name="Mukherjee M."/>
            <person name="Okumura C.Y."/>
            <person name="Schneider R."/>
            <person name="Smith A.J."/>
            <person name="Vanacova S."/>
            <person name="Villalvazo M."/>
            <person name="Haas B.J."/>
            <person name="Pertea M."/>
            <person name="Feldblyum T.V."/>
            <person name="Utterback T.R."/>
            <person name="Shu C.L."/>
            <person name="Osoegawa K."/>
            <person name="de Jong P.J."/>
            <person name="Hrdy I."/>
            <person name="Horvathova L."/>
            <person name="Zubacova Z."/>
            <person name="Dolezal P."/>
            <person name="Malik S.B."/>
            <person name="Logsdon J.M. Jr."/>
            <person name="Henze K."/>
            <person name="Gupta A."/>
            <person name="Wang C.C."/>
            <person name="Dunne R.L."/>
            <person name="Upcroft J.A."/>
            <person name="Upcroft P."/>
            <person name="White O."/>
            <person name="Salzberg S.L."/>
            <person name="Tang P."/>
            <person name="Chiu C.-H."/>
            <person name="Lee Y.-S."/>
            <person name="Embley T.M."/>
            <person name="Coombs G.H."/>
            <person name="Mottram J.C."/>
            <person name="Tachezy J."/>
            <person name="Fraser-Liggett C.M."/>
            <person name="Johnson P.J."/>
        </authorList>
    </citation>
    <scope>NUCLEOTIDE SEQUENCE [LARGE SCALE GENOMIC DNA]</scope>
    <source>
        <strain evidence="1">G3</strain>
    </source>
</reference>
<dbReference type="AlphaFoldDB" id="A2FXP0"/>
<dbReference type="VEuPathDB" id="TrichDB:TVAG_234120"/>
<dbReference type="RefSeq" id="XP_001303249.1">
    <property type="nucleotide sequence ID" value="XM_001303248.1"/>
</dbReference>
<dbReference type="PANTHER" id="PTHR45184:SF1">
    <property type="entry name" value="DNAJ PROTEIN ERDJ3A"/>
    <property type="match status" value="1"/>
</dbReference>
<protein>
    <recommendedName>
        <fullName evidence="3">Thioredoxin domain-containing protein</fullName>
    </recommendedName>
</protein>
<dbReference type="KEGG" id="tva:4748002"/>
<dbReference type="VEuPathDB" id="TrichDB:TVAGG3_0164780"/>
<keyword evidence="2" id="KW-1185">Reference proteome</keyword>
<dbReference type="OrthoDB" id="427280at2759"/>
<dbReference type="SMR" id="A2FXP0"/>
<evidence type="ECO:0000313" key="2">
    <source>
        <dbReference type="Proteomes" id="UP000001542"/>
    </source>
</evidence>
<proteinExistence type="predicted"/>
<dbReference type="Gene3D" id="3.40.30.10">
    <property type="entry name" value="Glutaredoxin"/>
    <property type="match status" value="1"/>
</dbReference>
<dbReference type="Proteomes" id="UP000001542">
    <property type="component" value="Unassembled WGS sequence"/>
</dbReference>
<evidence type="ECO:0000313" key="1">
    <source>
        <dbReference type="EMBL" id="EAX90319.1"/>
    </source>
</evidence>
<name>A2FXP0_TRIV3</name>
<dbReference type="SUPFAM" id="SSF52833">
    <property type="entry name" value="Thioredoxin-like"/>
    <property type="match status" value="1"/>
</dbReference>
<dbReference type="InterPro" id="IPR036249">
    <property type="entry name" value="Thioredoxin-like_sf"/>
</dbReference>
<reference evidence="1" key="1">
    <citation type="submission" date="2006-10" db="EMBL/GenBank/DDBJ databases">
        <authorList>
            <person name="Amadeo P."/>
            <person name="Zhao Q."/>
            <person name="Wortman J."/>
            <person name="Fraser-Liggett C."/>
            <person name="Carlton J."/>
        </authorList>
    </citation>
    <scope>NUCLEOTIDE SEQUENCE</scope>
    <source>
        <strain evidence="1">G3</strain>
    </source>
</reference>
<gene>
    <name evidence="1" type="ORF">TVAG_234120</name>
</gene>
<dbReference type="InParanoid" id="A2FXP0"/>
<accession>A2FXP0</accession>
<dbReference type="PANTHER" id="PTHR45184">
    <property type="entry name" value="DNAJ PROTEIN ERDJ3A"/>
    <property type="match status" value="1"/>
</dbReference>
<dbReference type="InterPro" id="IPR052842">
    <property type="entry name" value="ER_Co-chaperone"/>
</dbReference>
<sequence length="342" mass="39704">MLSFLFLLATAEEQNKKKLKVGYAKTLTDSYFTKFVEKRKNKKEIWVIMLHTEGNKFSDEAFPKFIKASNLAEGIFRFGIVYTKRNPLTARKFVAKSVPSFWVFHESGKTEYVGDGEPSDIINFCSEYLHDYTHEFDPTWLENSTKSLAVLFTEKEATPNLWMGLSNSFHGNRKVRIGITHSKDLIKQFQANPPEIRFMNSTLNYTYVGKIEFRQIQRDLNAFIDKQLRIPGEIPDVVLDSTEFSKHCIGGVHKCIIYTKDTDQLGWNRLRDKYASMNYVWFQGKKELPWKFLKTANCWIYNPKTEMLIKVDSMSSVGPTLESIYSGEASWLPVDHYLSNEL</sequence>